<keyword evidence="2" id="KW-1185">Reference proteome</keyword>
<reference evidence="1 2" key="1">
    <citation type="submission" date="2023-07" db="EMBL/GenBank/DDBJ databases">
        <title>Sequencing the genomes of 1000 actinobacteria strains.</title>
        <authorList>
            <person name="Klenk H.-P."/>
        </authorList>
    </citation>
    <scope>NUCLEOTIDE SEQUENCE [LARGE SCALE GENOMIC DNA]</scope>
    <source>
        <strain evidence="1 2">DSM 17163</strain>
    </source>
</reference>
<organism evidence="1 2">
    <name type="scientific">Trueperella bonasi</name>
    <dbReference type="NCBI Taxonomy" id="312286"/>
    <lineage>
        <taxon>Bacteria</taxon>
        <taxon>Bacillati</taxon>
        <taxon>Actinomycetota</taxon>
        <taxon>Actinomycetes</taxon>
        <taxon>Actinomycetales</taxon>
        <taxon>Actinomycetaceae</taxon>
        <taxon>Trueperella</taxon>
    </lineage>
</organism>
<proteinExistence type="predicted"/>
<dbReference type="Proteomes" id="UP001243212">
    <property type="component" value="Unassembled WGS sequence"/>
</dbReference>
<accession>A0ABT9NFH8</accession>
<dbReference type="EMBL" id="JAUSQX010000001">
    <property type="protein sequence ID" value="MDP9806147.1"/>
    <property type="molecule type" value="Genomic_DNA"/>
</dbReference>
<comment type="caution">
    <text evidence="1">The sequence shown here is derived from an EMBL/GenBank/DDBJ whole genome shotgun (WGS) entry which is preliminary data.</text>
</comment>
<sequence length="42" mass="4619">MMSLSKLIRREPNAKAKASHNALLNAARAHEHGVRAEVLGNR</sequence>
<protein>
    <submittedName>
        <fullName evidence="1">Uncharacterized protein</fullName>
    </submittedName>
</protein>
<gene>
    <name evidence="1" type="ORF">J2S70_000729</name>
</gene>
<name>A0ABT9NFH8_9ACTO</name>
<evidence type="ECO:0000313" key="2">
    <source>
        <dbReference type="Proteomes" id="UP001243212"/>
    </source>
</evidence>
<evidence type="ECO:0000313" key="1">
    <source>
        <dbReference type="EMBL" id="MDP9806147.1"/>
    </source>
</evidence>